<comment type="caution">
    <text evidence="3">The sequence shown here is derived from an EMBL/GenBank/DDBJ whole genome shotgun (WGS) entry which is preliminary data.</text>
</comment>
<protein>
    <recommendedName>
        <fullName evidence="5">Copper/zinc superoxide dismutase (SODC)</fullName>
    </recommendedName>
</protein>
<organism evidence="3 4">
    <name type="scientific">Mangrovihabitans endophyticus</name>
    <dbReference type="NCBI Taxonomy" id="1751298"/>
    <lineage>
        <taxon>Bacteria</taxon>
        <taxon>Bacillati</taxon>
        <taxon>Actinomycetota</taxon>
        <taxon>Actinomycetes</taxon>
        <taxon>Micromonosporales</taxon>
        <taxon>Micromonosporaceae</taxon>
        <taxon>Mangrovihabitans</taxon>
    </lineage>
</organism>
<dbReference type="Proteomes" id="UP000656042">
    <property type="component" value="Unassembled WGS sequence"/>
</dbReference>
<dbReference type="InterPro" id="IPR036423">
    <property type="entry name" value="SOD-like_Cu/Zn_dom_sf"/>
</dbReference>
<feature type="region of interest" description="Disordered" evidence="2">
    <location>
        <begin position="1"/>
        <end position="47"/>
    </location>
</feature>
<feature type="region of interest" description="Disordered" evidence="2">
    <location>
        <begin position="110"/>
        <end position="143"/>
    </location>
</feature>
<evidence type="ECO:0000313" key="4">
    <source>
        <dbReference type="Proteomes" id="UP000656042"/>
    </source>
</evidence>
<evidence type="ECO:0008006" key="5">
    <source>
        <dbReference type="Google" id="ProtNLM"/>
    </source>
</evidence>
<name>A0A8J3BZ91_9ACTN</name>
<evidence type="ECO:0000313" key="3">
    <source>
        <dbReference type="EMBL" id="GGK95783.1"/>
    </source>
</evidence>
<dbReference type="GO" id="GO:0046872">
    <property type="term" value="F:metal ion binding"/>
    <property type="evidence" value="ECO:0007669"/>
    <property type="project" value="InterPro"/>
</dbReference>
<dbReference type="EMBL" id="BMMX01000013">
    <property type="protein sequence ID" value="GGK95783.1"/>
    <property type="molecule type" value="Genomic_DNA"/>
</dbReference>
<evidence type="ECO:0000256" key="1">
    <source>
        <dbReference type="ARBA" id="ARBA00010457"/>
    </source>
</evidence>
<dbReference type="SUPFAM" id="SSF49329">
    <property type="entry name" value="Cu,Zn superoxide dismutase-like"/>
    <property type="match status" value="1"/>
</dbReference>
<reference evidence="3" key="2">
    <citation type="submission" date="2020-09" db="EMBL/GenBank/DDBJ databases">
        <authorList>
            <person name="Sun Q."/>
            <person name="Zhou Y."/>
        </authorList>
    </citation>
    <scope>NUCLEOTIDE SEQUENCE</scope>
    <source>
        <strain evidence="3">CGMCC 4.7299</strain>
    </source>
</reference>
<comment type="similarity">
    <text evidence="1">Belongs to the Cu-Zn superoxide dismutase family.</text>
</comment>
<keyword evidence="4" id="KW-1185">Reference proteome</keyword>
<evidence type="ECO:0000256" key="2">
    <source>
        <dbReference type="SAM" id="MobiDB-lite"/>
    </source>
</evidence>
<sequence length="288" mass="29123">MLVLPPAGIPAAAGESGGEEQRQWEAEQGARGNRHGDGTTRQGGVVPRPIAGCRELAPDAPRLTVSELADKSVGNRENHVRATENIRRSRTAAAAAGLAVLGALAAGCGDEASTDAQDAGTSVTSTQASGMPGGGMASAMPGMSRMPGMAMNDPSATPANKIDGAAEASFQLLDTRPPGTDGVKGTAWLAQDGKTTLTVNLTGLKPSAQYVGHLHAQPCAAENGGAHFKFDANGPDTPPNEVHIGFTAGADGMGMATVTNDREVGDAAKAVVIHPADALDNRLACADF</sequence>
<reference evidence="3" key="1">
    <citation type="journal article" date="2014" name="Int. J. Syst. Evol. Microbiol.">
        <title>Complete genome sequence of Corynebacterium casei LMG S-19264T (=DSM 44701T), isolated from a smear-ripened cheese.</title>
        <authorList>
            <consortium name="US DOE Joint Genome Institute (JGI-PGF)"/>
            <person name="Walter F."/>
            <person name="Albersmeier A."/>
            <person name="Kalinowski J."/>
            <person name="Ruckert C."/>
        </authorList>
    </citation>
    <scope>NUCLEOTIDE SEQUENCE</scope>
    <source>
        <strain evidence="3">CGMCC 4.7299</strain>
    </source>
</reference>
<dbReference type="AlphaFoldDB" id="A0A8J3BZ91"/>
<gene>
    <name evidence="3" type="ORF">GCM10012284_32420</name>
</gene>
<proteinExistence type="inferred from homology"/>
<feature type="compositionally biased region" description="Polar residues" evidence="2">
    <location>
        <begin position="114"/>
        <end position="127"/>
    </location>
</feature>
<dbReference type="Gene3D" id="2.60.40.200">
    <property type="entry name" value="Superoxide dismutase, copper/zinc binding domain"/>
    <property type="match status" value="1"/>
</dbReference>
<dbReference type="GO" id="GO:0006801">
    <property type="term" value="P:superoxide metabolic process"/>
    <property type="evidence" value="ECO:0007669"/>
    <property type="project" value="InterPro"/>
</dbReference>
<accession>A0A8J3BZ91</accession>